<dbReference type="InterPro" id="IPR001841">
    <property type="entry name" value="Znf_RING"/>
</dbReference>
<evidence type="ECO:0000313" key="2">
    <source>
        <dbReference type="EMBL" id="QHT00920.1"/>
    </source>
</evidence>
<dbReference type="Pfam" id="PF13920">
    <property type="entry name" value="zf-C3HC4_3"/>
    <property type="match status" value="1"/>
</dbReference>
<name>A0A6C0CAT4_9ZZZZ</name>
<reference evidence="2" key="1">
    <citation type="journal article" date="2020" name="Nature">
        <title>Giant virus diversity and host interactions through global metagenomics.</title>
        <authorList>
            <person name="Schulz F."/>
            <person name="Roux S."/>
            <person name="Paez-Espino D."/>
            <person name="Jungbluth S."/>
            <person name="Walsh D.A."/>
            <person name="Denef V.J."/>
            <person name="McMahon K.D."/>
            <person name="Konstantinidis K.T."/>
            <person name="Eloe-Fadrosh E.A."/>
            <person name="Kyrpides N.C."/>
            <person name="Woyke T."/>
        </authorList>
    </citation>
    <scope>NUCLEOTIDE SEQUENCE</scope>
    <source>
        <strain evidence="2">GVMAG-M-3300020192-26</strain>
    </source>
</reference>
<dbReference type="AlphaFoldDB" id="A0A6C0CAT4"/>
<dbReference type="SMART" id="SM00184">
    <property type="entry name" value="RING"/>
    <property type="match status" value="1"/>
</dbReference>
<dbReference type="SUPFAM" id="SSF57850">
    <property type="entry name" value="RING/U-box"/>
    <property type="match status" value="1"/>
</dbReference>
<dbReference type="PROSITE" id="PS50089">
    <property type="entry name" value="ZF_RING_2"/>
    <property type="match status" value="1"/>
</dbReference>
<dbReference type="InterPro" id="IPR013083">
    <property type="entry name" value="Znf_RING/FYVE/PHD"/>
</dbReference>
<dbReference type="EMBL" id="MN739360">
    <property type="protein sequence ID" value="QHT00920.1"/>
    <property type="molecule type" value="Genomic_DNA"/>
</dbReference>
<feature type="domain" description="RING-type" evidence="1">
    <location>
        <begin position="160"/>
        <end position="196"/>
    </location>
</feature>
<evidence type="ECO:0000259" key="1">
    <source>
        <dbReference type="PROSITE" id="PS50089"/>
    </source>
</evidence>
<dbReference type="Gene3D" id="3.30.40.10">
    <property type="entry name" value="Zinc/RING finger domain, C3HC4 (zinc finger)"/>
    <property type="match status" value="1"/>
</dbReference>
<accession>A0A6C0CAT4</accession>
<proteinExistence type="predicted"/>
<dbReference type="InterPro" id="IPR047126">
    <property type="entry name" value="RNF141-like"/>
</dbReference>
<sequence length="207" mass="24609">MLNLPSRAREFAICETKEWFKKNGSYDFKLVGFYEHNIVLVLICNYSKYLIEIEYPSEYPRYKKEHKLSQLFPSNVEFRFIQKINAECMQKNINLSQIFACIYRYLNKFQQIEDVIHQVRQGNILYATRMHQQKYSAEQIFVDKIKDTEIKQLSKKIKECVICFENIYVKYVIVPCGHTSTCLGCLANLKTCPICKTDIEKYVKVYD</sequence>
<dbReference type="PANTHER" id="PTHR12109">
    <property type="entry name" value="RING FINGER PROTEIN 141-RELATED"/>
    <property type="match status" value="1"/>
</dbReference>
<protein>
    <recommendedName>
        <fullName evidence="1">RING-type domain-containing protein</fullName>
    </recommendedName>
</protein>
<organism evidence="2">
    <name type="scientific">viral metagenome</name>
    <dbReference type="NCBI Taxonomy" id="1070528"/>
    <lineage>
        <taxon>unclassified sequences</taxon>
        <taxon>metagenomes</taxon>
        <taxon>organismal metagenomes</taxon>
    </lineage>
</organism>